<dbReference type="AlphaFoldDB" id="A0A1I7RNS9"/>
<dbReference type="Proteomes" id="UP000659654">
    <property type="component" value="Unassembled WGS sequence"/>
</dbReference>
<dbReference type="WBParaSite" id="BXY_0236600.1">
    <property type="protein sequence ID" value="BXY_0236600.1"/>
    <property type="gene ID" value="BXY_0236600"/>
</dbReference>
<dbReference type="PANTHER" id="PTHR16469">
    <property type="entry name" value="UBIQUITIN-ASSOCIATED AND SH3 DOMAIN-CONTAINING BA-RELATED"/>
    <property type="match status" value="1"/>
</dbReference>
<dbReference type="OrthoDB" id="414418at2759"/>
<feature type="compositionally biased region" description="Low complexity" evidence="1">
    <location>
        <begin position="59"/>
        <end position="71"/>
    </location>
</feature>
<evidence type="ECO:0000313" key="3">
    <source>
        <dbReference type="EMBL" id="CAG9124264.1"/>
    </source>
</evidence>
<dbReference type="CDD" id="cd07067">
    <property type="entry name" value="HP_PGM_like"/>
    <property type="match status" value="1"/>
</dbReference>
<sequence length="467" mass="52540">MPLKFNFELKWGEAARAAKAPPKKDDAAKAPPRKEEVAKAAKTPSPPKPPTYPTDDEGSCSTCSTSSSSSSESERTKSLQQAQGPIVQNFVYLNGKEDTTQKSQQSKVQTSGNKDEKDVARKNKEEKDVARKNKDEKDVARKNKEEKDVSPTSYTKYVTVKSLADFAGNTLKMDNDYDEEKARQEEEAERNEREKTQYLDFNPAPIDKTNKVIFVRTGERMDGVFPSWSKTTNCYGQYRRYNANQPATLPIRRHGIHGFKKDSPLTCYGQKLSHLVASSLKRARYRPVAVYSAPALRCIETASYIVNVLKAPKIRIEHGLDQNIADILKERPVYMTNQELLEGGYPIDDEYQSIMKPFTEEVTLDESQVNVRIRNTMGRIMGNHEKGIILIVTHAVIIIQGAKYLINSTKEDNIDETAAAKLLPLCSVLVMTTLDGVFNMDEKYQVLPFTNCQISTAPKIAQLKKLL</sequence>
<dbReference type="GO" id="GO:0016791">
    <property type="term" value="F:phosphatase activity"/>
    <property type="evidence" value="ECO:0007669"/>
    <property type="project" value="UniProtKB-ARBA"/>
</dbReference>
<dbReference type="InterPro" id="IPR029033">
    <property type="entry name" value="His_PPase_superfam"/>
</dbReference>
<dbReference type="Proteomes" id="UP000582659">
    <property type="component" value="Unassembled WGS sequence"/>
</dbReference>
<keyword evidence="5" id="KW-1185">Reference proteome</keyword>
<dbReference type="eggNOG" id="KOG3734">
    <property type="taxonomic scope" value="Eukaryota"/>
</dbReference>
<reference evidence="6" key="1">
    <citation type="submission" date="2016-11" db="UniProtKB">
        <authorList>
            <consortium name="WormBaseParasite"/>
        </authorList>
    </citation>
    <scope>IDENTIFICATION</scope>
</reference>
<evidence type="ECO:0000313" key="6">
    <source>
        <dbReference type="WBParaSite" id="BXY_0236600.1"/>
    </source>
</evidence>
<accession>A0A1I7RNS9</accession>
<organism evidence="4 6">
    <name type="scientific">Bursaphelenchus xylophilus</name>
    <name type="common">Pinewood nematode worm</name>
    <name type="synonym">Aphelenchoides xylophilus</name>
    <dbReference type="NCBI Taxonomy" id="6326"/>
    <lineage>
        <taxon>Eukaryota</taxon>
        <taxon>Metazoa</taxon>
        <taxon>Ecdysozoa</taxon>
        <taxon>Nematoda</taxon>
        <taxon>Chromadorea</taxon>
        <taxon>Rhabditida</taxon>
        <taxon>Tylenchina</taxon>
        <taxon>Tylenchomorpha</taxon>
        <taxon>Aphelenchoidea</taxon>
        <taxon>Aphelenchoididae</taxon>
        <taxon>Bursaphelenchus</taxon>
    </lineage>
</organism>
<dbReference type="PANTHER" id="PTHR16469:SF27">
    <property type="entry name" value="UBIQUITIN-ASSOCIATED AND SH3 DOMAIN-CONTAINING BA-RELATED"/>
    <property type="match status" value="1"/>
</dbReference>
<feature type="compositionally biased region" description="Basic and acidic residues" evidence="1">
    <location>
        <begin position="180"/>
        <end position="194"/>
    </location>
</feature>
<dbReference type="Gene3D" id="3.40.50.1240">
    <property type="entry name" value="Phosphoglycerate mutase-like"/>
    <property type="match status" value="1"/>
</dbReference>
<dbReference type="SUPFAM" id="SSF53254">
    <property type="entry name" value="Phosphoglycerate mutase-like"/>
    <property type="match status" value="1"/>
</dbReference>
<evidence type="ECO:0000313" key="4">
    <source>
        <dbReference type="Proteomes" id="UP000095284"/>
    </source>
</evidence>
<evidence type="ECO:0000313" key="5">
    <source>
        <dbReference type="Proteomes" id="UP000659654"/>
    </source>
</evidence>
<dbReference type="Pfam" id="PF00300">
    <property type="entry name" value="His_Phos_1"/>
    <property type="match status" value="1"/>
</dbReference>
<dbReference type="Proteomes" id="UP000095284">
    <property type="component" value="Unplaced"/>
</dbReference>
<dbReference type="InterPro" id="IPR013078">
    <property type="entry name" value="His_Pase_superF_clade-1"/>
</dbReference>
<proteinExistence type="predicted"/>
<dbReference type="EMBL" id="CAJFDI010000005">
    <property type="protein sequence ID" value="CAD5232199.1"/>
    <property type="molecule type" value="Genomic_DNA"/>
</dbReference>
<dbReference type="EMBL" id="CAJFCV020000005">
    <property type="protein sequence ID" value="CAG9124264.1"/>
    <property type="molecule type" value="Genomic_DNA"/>
</dbReference>
<feature type="compositionally biased region" description="Low complexity" evidence="1">
    <location>
        <begin position="101"/>
        <end position="111"/>
    </location>
</feature>
<gene>
    <name evidence="2" type="ORF">BXYJ_LOCUS12290</name>
</gene>
<protein>
    <submittedName>
        <fullName evidence="2">(pine wood nematode) hypothetical protein</fullName>
    </submittedName>
</protein>
<evidence type="ECO:0000313" key="2">
    <source>
        <dbReference type="EMBL" id="CAD5232199.1"/>
    </source>
</evidence>
<dbReference type="InterPro" id="IPR051710">
    <property type="entry name" value="Phosphatase_SH3-domain"/>
</dbReference>
<dbReference type="SMR" id="A0A1I7RNS9"/>
<feature type="compositionally biased region" description="Basic and acidic residues" evidence="1">
    <location>
        <begin position="22"/>
        <end position="39"/>
    </location>
</feature>
<reference evidence="3" key="2">
    <citation type="submission" date="2020-08" db="EMBL/GenBank/DDBJ databases">
        <authorList>
            <person name="Kikuchi T."/>
        </authorList>
    </citation>
    <scope>NUCLEOTIDE SEQUENCE</scope>
    <source>
        <strain evidence="2">Ka4C1</strain>
    </source>
</reference>
<name>A0A1I7RNS9_BURXY</name>
<feature type="compositionally biased region" description="Basic and acidic residues" evidence="1">
    <location>
        <begin position="113"/>
        <end position="149"/>
    </location>
</feature>
<feature type="region of interest" description="Disordered" evidence="1">
    <location>
        <begin position="175"/>
        <end position="194"/>
    </location>
</feature>
<feature type="region of interest" description="Disordered" evidence="1">
    <location>
        <begin position="12"/>
        <end position="151"/>
    </location>
</feature>
<evidence type="ECO:0000256" key="1">
    <source>
        <dbReference type="SAM" id="MobiDB-lite"/>
    </source>
</evidence>